<sequence>MQTPTNQNEISLNKLAQFESFIDGYYYNQTELRNQIKRNINSIRQIIIKYLDTNGQQE</sequence>
<dbReference type="EMBL" id="MT144556">
    <property type="protein sequence ID" value="QJA54979.1"/>
    <property type="molecule type" value="Genomic_DNA"/>
</dbReference>
<organism evidence="1">
    <name type="scientific">viral metagenome</name>
    <dbReference type="NCBI Taxonomy" id="1070528"/>
    <lineage>
        <taxon>unclassified sequences</taxon>
        <taxon>metagenomes</taxon>
        <taxon>organismal metagenomes</taxon>
    </lineage>
</organism>
<proteinExistence type="predicted"/>
<name>A0A6H2A5K2_9ZZZZ</name>
<evidence type="ECO:0000313" key="1">
    <source>
        <dbReference type="EMBL" id="QJA54979.1"/>
    </source>
</evidence>
<dbReference type="AlphaFoldDB" id="A0A6H2A5K2"/>
<reference evidence="1" key="1">
    <citation type="submission" date="2020-03" db="EMBL/GenBank/DDBJ databases">
        <title>The deep terrestrial virosphere.</title>
        <authorList>
            <person name="Holmfeldt K."/>
            <person name="Nilsson E."/>
            <person name="Simone D."/>
            <person name="Lopez-Fernandez M."/>
            <person name="Wu X."/>
            <person name="de Brujin I."/>
            <person name="Lundin D."/>
            <person name="Andersson A."/>
            <person name="Bertilsson S."/>
            <person name="Dopson M."/>
        </authorList>
    </citation>
    <scope>NUCLEOTIDE SEQUENCE</scope>
    <source>
        <strain evidence="1">TM448A06364</strain>
    </source>
</reference>
<accession>A0A6H2A5K2</accession>
<protein>
    <submittedName>
        <fullName evidence="1">Uncharacterized protein</fullName>
    </submittedName>
</protein>
<gene>
    <name evidence="1" type="ORF">TM448A06364_0003</name>
</gene>